<gene>
    <name evidence="1" type="ORF">CPELLU_LOCUS16661</name>
</gene>
<dbReference type="Proteomes" id="UP000789759">
    <property type="component" value="Unassembled WGS sequence"/>
</dbReference>
<reference evidence="1" key="1">
    <citation type="submission" date="2021-06" db="EMBL/GenBank/DDBJ databases">
        <authorList>
            <person name="Kallberg Y."/>
            <person name="Tangrot J."/>
            <person name="Rosling A."/>
        </authorList>
    </citation>
    <scope>NUCLEOTIDE SEQUENCE</scope>
    <source>
        <strain evidence="1">FL966</strain>
    </source>
</reference>
<evidence type="ECO:0000313" key="2">
    <source>
        <dbReference type="Proteomes" id="UP000789759"/>
    </source>
</evidence>
<dbReference type="EMBL" id="CAJVQA010025333">
    <property type="protein sequence ID" value="CAG8785589.1"/>
    <property type="molecule type" value="Genomic_DNA"/>
</dbReference>
<dbReference type="AlphaFoldDB" id="A0A9N9JJU2"/>
<comment type="caution">
    <text evidence="1">The sequence shown here is derived from an EMBL/GenBank/DDBJ whole genome shotgun (WGS) entry which is preliminary data.</text>
</comment>
<feature type="non-terminal residue" evidence="1">
    <location>
        <position position="1"/>
    </location>
</feature>
<evidence type="ECO:0000313" key="1">
    <source>
        <dbReference type="EMBL" id="CAG8785589.1"/>
    </source>
</evidence>
<keyword evidence="2" id="KW-1185">Reference proteome</keyword>
<organism evidence="1 2">
    <name type="scientific">Cetraspora pellucida</name>
    <dbReference type="NCBI Taxonomy" id="1433469"/>
    <lineage>
        <taxon>Eukaryota</taxon>
        <taxon>Fungi</taxon>
        <taxon>Fungi incertae sedis</taxon>
        <taxon>Mucoromycota</taxon>
        <taxon>Glomeromycotina</taxon>
        <taxon>Glomeromycetes</taxon>
        <taxon>Diversisporales</taxon>
        <taxon>Gigasporaceae</taxon>
        <taxon>Cetraspora</taxon>
    </lineage>
</organism>
<name>A0A9N9JJU2_9GLOM</name>
<proteinExistence type="predicted"/>
<sequence>DAIDTQLIKCFFKYCDILVLSDRLEENLIFNYNQVEDYKVKSSKDNDFEANKLILLKKNNLNSTKLQL</sequence>
<accession>A0A9N9JJU2</accession>
<protein>
    <submittedName>
        <fullName evidence="1">19204_t:CDS:1</fullName>
    </submittedName>
</protein>